<dbReference type="SUPFAM" id="SSF50156">
    <property type="entry name" value="PDZ domain-like"/>
    <property type="match status" value="1"/>
</dbReference>
<dbReference type="GO" id="GO:0006508">
    <property type="term" value="P:proteolysis"/>
    <property type="evidence" value="ECO:0007669"/>
    <property type="project" value="UniProtKB-KW"/>
</dbReference>
<dbReference type="GO" id="GO:0008236">
    <property type="term" value="F:serine-type peptidase activity"/>
    <property type="evidence" value="ECO:0007669"/>
    <property type="project" value="InterPro"/>
</dbReference>
<dbReference type="Pfam" id="PF03572">
    <property type="entry name" value="Peptidase_S41"/>
    <property type="match status" value="1"/>
</dbReference>
<dbReference type="Gene3D" id="3.30.750.170">
    <property type="match status" value="1"/>
</dbReference>
<gene>
    <name evidence="2" type="ORF">MNB_SV-13-261</name>
</gene>
<sequence>MNKFTNFLIIGISIFIFISCGSTGKKSNDSSLALTTESVEENSTEITPDSDNIPEIIFEDTVDINETQYFAVKSPTECSLNNQNKFVYEVMHDSYLWNQEVDELDYTTDNYDSPEKLLEEIKSSNDRFSFIIDYKTAQSYFEEGKNENFGFSLGLAFFKENTYALVIKYVYPNSPADKKGIKRGDVITLVDSKTITEESLDNIIEIFEKSNKITLTFWHNNMTYERTIEKKSYDINPILYTNIFQSNKHKVGYMVFQDFIDKATMDIDFTFFNFKREGINDLILDLRYNGGGSENLANHIASIIGGSNLSQKVFHHVNFNEKYSQYNTTIYFQNNPIEALNLNRVFVITTEATCSASELVINALRASANGVEVIQIGKPTCGKPYGFLGAGIFCDKALYAINIETKNSDGDGDYTEGLTPTCIADDNIFKNFGEMSESSLNEALYYIANERCSGNQNIQKLSKPKTLSLPQKGFRKIMSAY</sequence>
<reference evidence="2" key="1">
    <citation type="submission" date="2016-10" db="EMBL/GenBank/DDBJ databases">
        <authorList>
            <person name="de Groot N.N."/>
        </authorList>
    </citation>
    <scope>NUCLEOTIDE SEQUENCE</scope>
</reference>
<dbReference type="EMBL" id="FPHM01000319">
    <property type="protein sequence ID" value="SFV71847.1"/>
    <property type="molecule type" value="Genomic_DNA"/>
</dbReference>
<dbReference type="AlphaFoldDB" id="A0A1W1D1Q7"/>
<dbReference type="InterPro" id="IPR001478">
    <property type="entry name" value="PDZ"/>
</dbReference>
<dbReference type="InterPro" id="IPR041613">
    <property type="entry name" value="Pept_S41_N"/>
</dbReference>
<proteinExistence type="predicted"/>
<dbReference type="Pfam" id="PF18294">
    <property type="entry name" value="Pept_S41_N"/>
    <property type="match status" value="1"/>
</dbReference>
<dbReference type="Gene3D" id="3.90.226.10">
    <property type="entry name" value="2-enoyl-CoA Hydratase, Chain A, domain 1"/>
    <property type="match status" value="1"/>
</dbReference>
<evidence type="ECO:0000259" key="1">
    <source>
        <dbReference type="PROSITE" id="PS50106"/>
    </source>
</evidence>
<dbReference type="InterPro" id="IPR029045">
    <property type="entry name" value="ClpP/crotonase-like_dom_sf"/>
</dbReference>
<dbReference type="PANTHER" id="PTHR32060:SF30">
    <property type="entry name" value="CARBOXY-TERMINAL PROCESSING PROTEASE CTPA"/>
    <property type="match status" value="1"/>
</dbReference>
<dbReference type="InterPro" id="IPR036034">
    <property type="entry name" value="PDZ_sf"/>
</dbReference>
<dbReference type="Pfam" id="PF17820">
    <property type="entry name" value="PDZ_6"/>
    <property type="match status" value="1"/>
</dbReference>
<dbReference type="PROSITE" id="PS51257">
    <property type="entry name" value="PROKAR_LIPOPROTEIN"/>
    <property type="match status" value="1"/>
</dbReference>
<evidence type="ECO:0000313" key="2">
    <source>
        <dbReference type="EMBL" id="SFV71847.1"/>
    </source>
</evidence>
<dbReference type="SMART" id="SM00228">
    <property type="entry name" value="PDZ"/>
    <property type="match status" value="1"/>
</dbReference>
<dbReference type="SUPFAM" id="SSF52096">
    <property type="entry name" value="ClpP/crotonase"/>
    <property type="match status" value="1"/>
</dbReference>
<feature type="domain" description="PDZ" evidence="1">
    <location>
        <begin position="138"/>
        <end position="212"/>
    </location>
</feature>
<keyword evidence="2" id="KW-0378">Hydrolase</keyword>
<name>A0A1W1D1Q7_9ZZZZ</name>
<dbReference type="GO" id="GO:0030288">
    <property type="term" value="C:outer membrane-bounded periplasmic space"/>
    <property type="evidence" value="ECO:0007669"/>
    <property type="project" value="TreeGrafter"/>
</dbReference>
<dbReference type="GO" id="GO:0004175">
    <property type="term" value="F:endopeptidase activity"/>
    <property type="evidence" value="ECO:0007669"/>
    <property type="project" value="TreeGrafter"/>
</dbReference>
<dbReference type="Gene3D" id="2.30.42.10">
    <property type="match status" value="1"/>
</dbReference>
<keyword evidence="2" id="KW-0645">Protease</keyword>
<protein>
    <submittedName>
        <fullName evidence="2">Carboxyl-terminal protease</fullName>
    </submittedName>
</protein>
<accession>A0A1W1D1Q7</accession>
<dbReference type="InterPro" id="IPR041489">
    <property type="entry name" value="PDZ_6"/>
</dbReference>
<dbReference type="PROSITE" id="PS50106">
    <property type="entry name" value="PDZ"/>
    <property type="match status" value="1"/>
</dbReference>
<dbReference type="PANTHER" id="PTHR32060">
    <property type="entry name" value="TAIL-SPECIFIC PROTEASE"/>
    <property type="match status" value="1"/>
</dbReference>
<dbReference type="GO" id="GO:0007165">
    <property type="term" value="P:signal transduction"/>
    <property type="evidence" value="ECO:0007669"/>
    <property type="project" value="TreeGrafter"/>
</dbReference>
<organism evidence="2">
    <name type="scientific">hydrothermal vent metagenome</name>
    <dbReference type="NCBI Taxonomy" id="652676"/>
    <lineage>
        <taxon>unclassified sequences</taxon>
        <taxon>metagenomes</taxon>
        <taxon>ecological metagenomes</taxon>
    </lineage>
</organism>
<dbReference type="InterPro" id="IPR005151">
    <property type="entry name" value="Tail-specific_protease"/>
</dbReference>